<organism evidence="5">
    <name type="scientific">candidate division WOR-3 bacterium</name>
    <dbReference type="NCBI Taxonomy" id="2052148"/>
    <lineage>
        <taxon>Bacteria</taxon>
        <taxon>Bacteria division WOR-3</taxon>
    </lineage>
</organism>
<sequence>MEIVIKIELRREWCKGCNLCVQICPKAVFDRESKISARGFKEIIVKQPEKCSGCQLCEMLCPDLAITVSKTTESSEIK</sequence>
<keyword evidence="3" id="KW-0411">Iron-sulfur</keyword>
<dbReference type="EMBL" id="DTLI01000161">
    <property type="protein sequence ID" value="HHS52557.1"/>
    <property type="molecule type" value="Genomic_DNA"/>
</dbReference>
<dbReference type="InterPro" id="IPR017896">
    <property type="entry name" value="4Fe4S_Fe-S-bd"/>
</dbReference>
<dbReference type="PROSITE" id="PS00198">
    <property type="entry name" value="4FE4S_FER_1"/>
    <property type="match status" value="1"/>
</dbReference>
<dbReference type="PANTHER" id="PTHR43122">
    <property type="entry name" value="FERREDOXIN SUBUNIT OF PYRUVATE:FLAVODOXIN OXIDOREDUCTASE-RELATED"/>
    <property type="match status" value="1"/>
</dbReference>
<evidence type="ECO:0000256" key="3">
    <source>
        <dbReference type="ARBA" id="ARBA00023014"/>
    </source>
</evidence>
<evidence type="ECO:0000256" key="1">
    <source>
        <dbReference type="ARBA" id="ARBA00022723"/>
    </source>
</evidence>
<dbReference type="SUPFAM" id="SSF54862">
    <property type="entry name" value="4Fe-4S ferredoxins"/>
    <property type="match status" value="1"/>
</dbReference>
<dbReference type="PROSITE" id="PS51379">
    <property type="entry name" value="4FE4S_FER_2"/>
    <property type="match status" value="2"/>
</dbReference>
<dbReference type="Pfam" id="PF12838">
    <property type="entry name" value="Fer4_7"/>
    <property type="match status" value="1"/>
</dbReference>
<reference evidence="5" key="1">
    <citation type="journal article" date="2020" name="mSystems">
        <title>Genome- and Community-Level Interaction Insights into Carbon Utilization and Element Cycling Functions of Hydrothermarchaeota in Hydrothermal Sediment.</title>
        <authorList>
            <person name="Zhou Z."/>
            <person name="Liu Y."/>
            <person name="Xu W."/>
            <person name="Pan J."/>
            <person name="Luo Z.H."/>
            <person name="Li M."/>
        </authorList>
    </citation>
    <scope>NUCLEOTIDE SEQUENCE [LARGE SCALE GENOMIC DNA]</scope>
    <source>
        <strain evidence="5">SpSt-876</strain>
    </source>
</reference>
<keyword evidence="1" id="KW-0479">Metal-binding</keyword>
<dbReference type="PANTHER" id="PTHR43122:SF1">
    <property type="entry name" value="IRON-SULFUR-BINDING PROTEIN"/>
    <property type="match status" value="1"/>
</dbReference>
<dbReference type="GO" id="GO:0046872">
    <property type="term" value="F:metal ion binding"/>
    <property type="evidence" value="ECO:0007669"/>
    <property type="project" value="UniProtKB-KW"/>
</dbReference>
<evidence type="ECO:0000313" key="5">
    <source>
        <dbReference type="EMBL" id="HHS52557.1"/>
    </source>
</evidence>
<protein>
    <submittedName>
        <fullName evidence="5">4Fe-4S dicluster domain-containing protein</fullName>
    </submittedName>
</protein>
<feature type="domain" description="4Fe-4S ferredoxin-type" evidence="4">
    <location>
        <begin position="41"/>
        <end position="71"/>
    </location>
</feature>
<proteinExistence type="predicted"/>
<gene>
    <name evidence="5" type="ORF">ENW73_06805</name>
</gene>
<evidence type="ECO:0000259" key="4">
    <source>
        <dbReference type="PROSITE" id="PS51379"/>
    </source>
</evidence>
<dbReference type="GO" id="GO:0051536">
    <property type="term" value="F:iron-sulfur cluster binding"/>
    <property type="evidence" value="ECO:0007669"/>
    <property type="project" value="UniProtKB-KW"/>
</dbReference>
<dbReference type="InterPro" id="IPR017900">
    <property type="entry name" value="4Fe4S_Fe_S_CS"/>
</dbReference>
<dbReference type="AlphaFoldDB" id="A0A7C6EB83"/>
<keyword evidence="2" id="KW-0408">Iron</keyword>
<feature type="domain" description="4Fe-4S ferredoxin-type" evidence="4">
    <location>
        <begin position="5"/>
        <end position="34"/>
    </location>
</feature>
<evidence type="ECO:0000256" key="2">
    <source>
        <dbReference type="ARBA" id="ARBA00023004"/>
    </source>
</evidence>
<dbReference type="Gene3D" id="3.30.70.20">
    <property type="match status" value="1"/>
</dbReference>
<name>A0A7C6EB83_UNCW3</name>
<comment type="caution">
    <text evidence="5">The sequence shown here is derived from an EMBL/GenBank/DDBJ whole genome shotgun (WGS) entry which is preliminary data.</text>
</comment>
<accession>A0A7C6EB83</accession>